<evidence type="ECO:0000256" key="1">
    <source>
        <dbReference type="SAM" id="Phobius"/>
    </source>
</evidence>
<keyword evidence="1" id="KW-1133">Transmembrane helix</keyword>
<keyword evidence="1" id="KW-0472">Membrane</keyword>
<reference evidence="2 3" key="1">
    <citation type="journal article" date="2018" name="PLoS Genet.">
        <title>Population sequencing reveals clonal diversity and ancestral inbreeding in the grapevine cultivar Chardonnay.</title>
        <authorList>
            <person name="Roach M.J."/>
            <person name="Johnson D.L."/>
            <person name="Bohlmann J."/>
            <person name="van Vuuren H.J."/>
            <person name="Jones S.J."/>
            <person name="Pretorius I.S."/>
            <person name="Schmidt S.A."/>
            <person name="Borneman A.R."/>
        </authorList>
    </citation>
    <scope>NUCLEOTIDE SEQUENCE [LARGE SCALE GENOMIC DNA]</scope>
    <source>
        <strain evidence="3">cv. Chardonnay</strain>
        <tissue evidence="2">Leaf</tissue>
    </source>
</reference>
<dbReference type="Proteomes" id="UP000288805">
    <property type="component" value="Unassembled WGS sequence"/>
</dbReference>
<name>A0A438IA18_VITVI</name>
<sequence>MVKRIYSFLLPGLQMEINRSQEDQKLSLPPMDSLFSMEAKRYGRQRLGLGVGAHCAVTLFEDLRFANGTERYWRKRLPLSNGRLDQTAVAGSALIKILKSNELTSGRGKQNKAILILSVLLGASVFLFNYRRK</sequence>
<organism evidence="2 3">
    <name type="scientific">Vitis vinifera</name>
    <name type="common">Grape</name>
    <dbReference type="NCBI Taxonomy" id="29760"/>
    <lineage>
        <taxon>Eukaryota</taxon>
        <taxon>Viridiplantae</taxon>
        <taxon>Streptophyta</taxon>
        <taxon>Embryophyta</taxon>
        <taxon>Tracheophyta</taxon>
        <taxon>Spermatophyta</taxon>
        <taxon>Magnoliopsida</taxon>
        <taxon>eudicotyledons</taxon>
        <taxon>Gunneridae</taxon>
        <taxon>Pentapetalae</taxon>
        <taxon>rosids</taxon>
        <taxon>Vitales</taxon>
        <taxon>Vitaceae</taxon>
        <taxon>Viteae</taxon>
        <taxon>Vitis</taxon>
    </lineage>
</organism>
<dbReference type="EMBL" id="QGNW01000128">
    <property type="protein sequence ID" value="RVW93554.1"/>
    <property type="molecule type" value="Genomic_DNA"/>
</dbReference>
<accession>A0A438IA18</accession>
<protein>
    <submittedName>
        <fullName evidence="2">Uncharacterized protein</fullName>
    </submittedName>
</protein>
<comment type="caution">
    <text evidence="2">The sequence shown here is derived from an EMBL/GenBank/DDBJ whole genome shotgun (WGS) entry which is preliminary data.</text>
</comment>
<keyword evidence="1" id="KW-0812">Transmembrane</keyword>
<gene>
    <name evidence="2" type="ORF">CK203_028927</name>
</gene>
<feature type="transmembrane region" description="Helical" evidence="1">
    <location>
        <begin position="113"/>
        <end position="130"/>
    </location>
</feature>
<dbReference type="OrthoDB" id="5857966at2759"/>
<evidence type="ECO:0000313" key="3">
    <source>
        <dbReference type="Proteomes" id="UP000288805"/>
    </source>
</evidence>
<evidence type="ECO:0000313" key="2">
    <source>
        <dbReference type="EMBL" id="RVW93554.1"/>
    </source>
</evidence>
<dbReference type="AlphaFoldDB" id="A0A438IA18"/>
<proteinExistence type="predicted"/>